<dbReference type="EMBL" id="BGZK01000338">
    <property type="protein sequence ID" value="GBP37733.1"/>
    <property type="molecule type" value="Genomic_DNA"/>
</dbReference>
<evidence type="ECO:0000256" key="1">
    <source>
        <dbReference type="SAM" id="Phobius"/>
    </source>
</evidence>
<sequence>MESFLGGMVPDYVFTFLGELDEHPWLFAAIASFLVGLSGIFPLLVIPIDETATFKDG</sequence>
<dbReference type="AlphaFoldDB" id="A0A4C1VGH9"/>
<evidence type="ECO:0000313" key="3">
    <source>
        <dbReference type="Proteomes" id="UP000299102"/>
    </source>
</evidence>
<protein>
    <submittedName>
        <fullName evidence="2">Uncharacterized protein</fullName>
    </submittedName>
</protein>
<reference evidence="2 3" key="1">
    <citation type="journal article" date="2019" name="Commun. Biol.">
        <title>The bagworm genome reveals a unique fibroin gene that provides high tensile strength.</title>
        <authorList>
            <person name="Kono N."/>
            <person name="Nakamura H."/>
            <person name="Ohtoshi R."/>
            <person name="Tomita M."/>
            <person name="Numata K."/>
            <person name="Arakawa K."/>
        </authorList>
    </citation>
    <scope>NUCLEOTIDE SEQUENCE [LARGE SCALE GENOMIC DNA]</scope>
</reference>
<feature type="transmembrane region" description="Helical" evidence="1">
    <location>
        <begin position="25"/>
        <end position="46"/>
    </location>
</feature>
<keyword evidence="3" id="KW-1185">Reference proteome</keyword>
<keyword evidence="1" id="KW-1133">Transmembrane helix</keyword>
<organism evidence="2 3">
    <name type="scientific">Eumeta variegata</name>
    <name type="common">Bagworm moth</name>
    <name type="synonym">Eumeta japonica</name>
    <dbReference type="NCBI Taxonomy" id="151549"/>
    <lineage>
        <taxon>Eukaryota</taxon>
        <taxon>Metazoa</taxon>
        <taxon>Ecdysozoa</taxon>
        <taxon>Arthropoda</taxon>
        <taxon>Hexapoda</taxon>
        <taxon>Insecta</taxon>
        <taxon>Pterygota</taxon>
        <taxon>Neoptera</taxon>
        <taxon>Endopterygota</taxon>
        <taxon>Lepidoptera</taxon>
        <taxon>Glossata</taxon>
        <taxon>Ditrysia</taxon>
        <taxon>Tineoidea</taxon>
        <taxon>Psychidae</taxon>
        <taxon>Oiketicinae</taxon>
        <taxon>Eumeta</taxon>
    </lineage>
</organism>
<dbReference type="OrthoDB" id="200954at2759"/>
<dbReference type="Proteomes" id="UP000299102">
    <property type="component" value="Unassembled WGS sequence"/>
</dbReference>
<name>A0A4C1VGH9_EUMVA</name>
<evidence type="ECO:0000313" key="2">
    <source>
        <dbReference type="EMBL" id="GBP37733.1"/>
    </source>
</evidence>
<keyword evidence="1" id="KW-0472">Membrane</keyword>
<proteinExistence type="predicted"/>
<accession>A0A4C1VGH9</accession>
<gene>
    <name evidence="2" type="ORF">EVAR_29934_1</name>
</gene>
<keyword evidence="1" id="KW-0812">Transmembrane</keyword>
<feature type="non-terminal residue" evidence="2">
    <location>
        <position position="57"/>
    </location>
</feature>
<comment type="caution">
    <text evidence="2">The sequence shown here is derived from an EMBL/GenBank/DDBJ whole genome shotgun (WGS) entry which is preliminary data.</text>
</comment>